<dbReference type="EMBL" id="BK015522">
    <property type="protein sequence ID" value="DAE10902.1"/>
    <property type="molecule type" value="Genomic_DNA"/>
</dbReference>
<evidence type="ECO:0000313" key="1">
    <source>
        <dbReference type="EMBL" id="DAE10902.1"/>
    </source>
</evidence>
<accession>A0A8S5PV05</accession>
<reference evidence="1" key="1">
    <citation type="journal article" date="2021" name="Proc. Natl. Acad. Sci. U.S.A.">
        <title>A Catalog of Tens of Thousands of Viruses from Human Metagenomes Reveals Hidden Associations with Chronic Diseases.</title>
        <authorList>
            <person name="Tisza M.J."/>
            <person name="Buck C.B."/>
        </authorList>
    </citation>
    <scope>NUCLEOTIDE SEQUENCE</scope>
    <source>
        <strain evidence="1">Ctg0K17</strain>
    </source>
</reference>
<organism evidence="1">
    <name type="scientific">Siphoviridae sp. ctg0K17</name>
    <dbReference type="NCBI Taxonomy" id="2825600"/>
    <lineage>
        <taxon>Viruses</taxon>
        <taxon>Duplodnaviria</taxon>
        <taxon>Heunggongvirae</taxon>
        <taxon>Uroviricota</taxon>
        <taxon>Caudoviricetes</taxon>
    </lineage>
</organism>
<sequence>MNEQEQALNKKKLNLIKVRLLQIERENIVRSKTDKEIADEIRKYIEKVVASK</sequence>
<proteinExistence type="predicted"/>
<protein>
    <submittedName>
        <fullName evidence="1">Uncharacterized protein</fullName>
    </submittedName>
</protein>
<name>A0A8S5PV05_9CAUD</name>